<feature type="signal peptide" evidence="1">
    <location>
        <begin position="1"/>
        <end position="21"/>
    </location>
</feature>
<evidence type="ECO:0008006" key="4">
    <source>
        <dbReference type="Google" id="ProtNLM"/>
    </source>
</evidence>
<keyword evidence="1" id="KW-0732">Signal</keyword>
<accession>A0A9Q9PA80</accession>
<reference evidence="2" key="1">
    <citation type="submission" date="2022-09" db="EMBL/GenBank/DDBJ databases">
        <title>Taxonomy of Curtobacterium flaccumfaciens.</title>
        <authorList>
            <person name="Osdaghi E."/>
            <person name="Taghavi S.M."/>
            <person name="Hamidizade M."/>
            <person name="Abachi H."/>
            <person name="Fazliarab A."/>
            <person name="Baeyen S."/>
            <person name="Portier P."/>
            <person name="Van Vaerenbergh J."/>
            <person name="Jacques M.-A."/>
        </authorList>
    </citation>
    <scope>NUCLEOTIDE SEQUENCE</scope>
    <source>
        <strain evidence="2">AGQB46</strain>
    </source>
</reference>
<feature type="chain" id="PRO_5040400049" description="Peptidoglycan binding-like domain-containing protein" evidence="1">
    <location>
        <begin position="22"/>
        <end position="347"/>
    </location>
</feature>
<evidence type="ECO:0000313" key="3">
    <source>
        <dbReference type="Proteomes" id="UP001062223"/>
    </source>
</evidence>
<dbReference type="KEGG" id="cpoi:OE229_05785"/>
<proteinExistence type="predicted"/>
<evidence type="ECO:0000256" key="1">
    <source>
        <dbReference type="SAM" id="SignalP"/>
    </source>
</evidence>
<organism evidence="2 3">
    <name type="scientific">Curtobacterium poinsettiae</name>
    <dbReference type="NCBI Taxonomy" id="159612"/>
    <lineage>
        <taxon>Bacteria</taxon>
        <taxon>Bacillati</taxon>
        <taxon>Actinomycetota</taxon>
        <taxon>Actinomycetes</taxon>
        <taxon>Micrococcales</taxon>
        <taxon>Microbacteriaceae</taxon>
        <taxon>Curtobacterium</taxon>
    </lineage>
</organism>
<protein>
    <recommendedName>
        <fullName evidence="4">Peptidoglycan binding-like domain-containing protein</fullName>
    </recommendedName>
</protein>
<dbReference type="AlphaFoldDB" id="A0A9Q9PA80"/>
<dbReference type="Proteomes" id="UP001062223">
    <property type="component" value="Chromosome"/>
</dbReference>
<evidence type="ECO:0000313" key="2">
    <source>
        <dbReference type="EMBL" id="UYC81974.1"/>
    </source>
</evidence>
<gene>
    <name evidence="2" type="ORF">OE229_05785</name>
</gene>
<dbReference type="InterPro" id="IPR036365">
    <property type="entry name" value="PGBD-like_sf"/>
</dbReference>
<dbReference type="SUPFAM" id="SSF47090">
    <property type="entry name" value="PGBD-like"/>
    <property type="match status" value="1"/>
</dbReference>
<dbReference type="EMBL" id="CP106879">
    <property type="protein sequence ID" value="UYC81974.1"/>
    <property type="molecule type" value="Genomic_DNA"/>
</dbReference>
<dbReference type="InterPro" id="IPR036366">
    <property type="entry name" value="PGBDSf"/>
</dbReference>
<dbReference type="RefSeq" id="WP_262136899.1">
    <property type="nucleotide sequence ID" value="NZ_CP106879.1"/>
</dbReference>
<sequence length="347" mass="35576">MRFPSAALLALGAMVVAAATAAAIVVVVPAEVPAALRTAAPASTVRVTERTDADERQVQLALDTGAQRAVVTSRTGTVTTSTCSTGAPVRSGDVFAQVDGRPVIALASDEPLWRDLELGDSGADVTGLQRELTRLGAGLSTDGVLGPGTLRAAQQFLVDRGVDRDDLPDDVVLRDPFAWVPAAENIVLACVAVVGAAVGADGVLVELPAELRGARIEALPVDPAPGERVLRIGNADVPIDTAGVVSAPTDLAAITALPEYAATVASADGAPTVAATWTLSRPRTVQVVPPTALWDLVGAQACVQPTTGRSLRVEVLGSELGQSFVRVPGGRTLDRIRAAPDRSSSCR</sequence>
<dbReference type="Gene3D" id="1.10.101.10">
    <property type="entry name" value="PGBD-like superfamily/PGBD"/>
    <property type="match status" value="1"/>
</dbReference>
<name>A0A9Q9PA80_9MICO</name>